<dbReference type="EMBL" id="BMPI01000013">
    <property type="protein sequence ID" value="GGM27626.1"/>
    <property type="molecule type" value="Genomic_DNA"/>
</dbReference>
<dbReference type="SUPFAM" id="SSF53822">
    <property type="entry name" value="Periplasmic binding protein-like I"/>
    <property type="match status" value="1"/>
</dbReference>
<keyword evidence="1" id="KW-0805">Transcription regulation</keyword>
<dbReference type="PROSITE" id="PS50932">
    <property type="entry name" value="HTH_LACI_2"/>
    <property type="match status" value="1"/>
</dbReference>
<reference evidence="5" key="1">
    <citation type="journal article" date="2014" name="Int. J. Syst. Evol. Microbiol.">
        <title>Complete genome sequence of Corynebacterium casei LMG S-19264T (=DSM 44701T), isolated from a smear-ripened cheese.</title>
        <authorList>
            <consortium name="US DOE Joint Genome Institute (JGI-PGF)"/>
            <person name="Walter F."/>
            <person name="Albersmeier A."/>
            <person name="Kalinowski J."/>
            <person name="Ruckert C."/>
        </authorList>
    </citation>
    <scope>NUCLEOTIDE SEQUENCE</scope>
    <source>
        <strain evidence="5">JCM 19831</strain>
    </source>
</reference>
<protein>
    <submittedName>
        <fullName evidence="5">LacI family transcriptional regulator</fullName>
    </submittedName>
</protein>
<dbReference type="PANTHER" id="PTHR30146:SF109">
    <property type="entry name" value="HTH-TYPE TRANSCRIPTIONAL REGULATOR GALS"/>
    <property type="match status" value="1"/>
</dbReference>
<feature type="domain" description="HTH lacI-type" evidence="4">
    <location>
        <begin position="8"/>
        <end position="62"/>
    </location>
</feature>
<dbReference type="PANTHER" id="PTHR30146">
    <property type="entry name" value="LACI-RELATED TRANSCRIPTIONAL REPRESSOR"/>
    <property type="match status" value="1"/>
</dbReference>
<dbReference type="RefSeq" id="WP_373294598.1">
    <property type="nucleotide sequence ID" value="NZ_BMPI01000013.1"/>
</dbReference>
<dbReference type="CDD" id="cd06267">
    <property type="entry name" value="PBP1_LacI_sugar_binding-like"/>
    <property type="match status" value="1"/>
</dbReference>
<dbReference type="SUPFAM" id="SSF47413">
    <property type="entry name" value="lambda repressor-like DNA-binding domains"/>
    <property type="match status" value="1"/>
</dbReference>
<dbReference type="Gene3D" id="3.40.50.2300">
    <property type="match status" value="2"/>
</dbReference>
<comment type="caution">
    <text evidence="5">The sequence shown here is derived from an EMBL/GenBank/DDBJ whole genome shotgun (WGS) entry which is preliminary data.</text>
</comment>
<evidence type="ECO:0000256" key="1">
    <source>
        <dbReference type="ARBA" id="ARBA00023015"/>
    </source>
</evidence>
<evidence type="ECO:0000313" key="5">
    <source>
        <dbReference type="EMBL" id="GGM27626.1"/>
    </source>
</evidence>
<dbReference type="Pfam" id="PF00356">
    <property type="entry name" value="LacI"/>
    <property type="match status" value="1"/>
</dbReference>
<evidence type="ECO:0000256" key="2">
    <source>
        <dbReference type="ARBA" id="ARBA00023125"/>
    </source>
</evidence>
<dbReference type="InterPro" id="IPR028082">
    <property type="entry name" value="Peripla_BP_I"/>
</dbReference>
<dbReference type="InterPro" id="IPR046335">
    <property type="entry name" value="LacI/GalR-like_sensor"/>
</dbReference>
<dbReference type="AlphaFoldDB" id="A0A917TLJ1"/>
<proteinExistence type="predicted"/>
<dbReference type="Gene3D" id="1.10.260.40">
    <property type="entry name" value="lambda repressor-like DNA-binding domains"/>
    <property type="match status" value="1"/>
</dbReference>
<dbReference type="Proteomes" id="UP000642070">
    <property type="component" value="Unassembled WGS sequence"/>
</dbReference>
<evidence type="ECO:0000313" key="6">
    <source>
        <dbReference type="Proteomes" id="UP000642070"/>
    </source>
</evidence>
<evidence type="ECO:0000256" key="3">
    <source>
        <dbReference type="ARBA" id="ARBA00023163"/>
    </source>
</evidence>
<reference evidence="5" key="2">
    <citation type="submission" date="2020-09" db="EMBL/GenBank/DDBJ databases">
        <authorList>
            <person name="Sun Q."/>
            <person name="Ohkuma M."/>
        </authorList>
    </citation>
    <scope>NUCLEOTIDE SEQUENCE</scope>
    <source>
        <strain evidence="5">JCM 19831</strain>
    </source>
</reference>
<dbReference type="CDD" id="cd01392">
    <property type="entry name" value="HTH_LacI"/>
    <property type="match status" value="1"/>
</dbReference>
<dbReference type="InterPro" id="IPR010982">
    <property type="entry name" value="Lambda_DNA-bd_dom_sf"/>
</dbReference>
<gene>
    <name evidence="5" type="ORF">GCM10007977_031080</name>
</gene>
<dbReference type="InterPro" id="IPR000843">
    <property type="entry name" value="HTH_LacI"/>
</dbReference>
<dbReference type="GO" id="GO:0003700">
    <property type="term" value="F:DNA-binding transcription factor activity"/>
    <property type="evidence" value="ECO:0007669"/>
    <property type="project" value="TreeGrafter"/>
</dbReference>
<dbReference type="SMART" id="SM00354">
    <property type="entry name" value="HTH_LACI"/>
    <property type="match status" value="1"/>
</dbReference>
<keyword evidence="2" id="KW-0238">DNA-binding</keyword>
<name>A0A917TLJ1_9ACTN</name>
<keyword evidence="6" id="KW-1185">Reference proteome</keyword>
<organism evidence="5 6">
    <name type="scientific">Dactylosporangium sucinum</name>
    <dbReference type="NCBI Taxonomy" id="1424081"/>
    <lineage>
        <taxon>Bacteria</taxon>
        <taxon>Bacillati</taxon>
        <taxon>Actinomycetota</taxon>
        <taxon>Actinomycetes</taxon>
        <taxon>Micromonosporales</taxon>
        <taxon>Micromonosporaceae</taxon>
        <taxon>Dactylosporangium</taxon>
    </lineage>
</organism>
<dbReference type="Pfam" id="PF13377">
    <property type="entry name" value="Peripla_BP_3"/>
    <property type="match status" value="1"/>
</dbReference>
<accession>A0A917TLJ1</accession>
<sequence length="342" mass="36771">MADPSVPVSMEDVARLAGVSTATVSRTLRGLPNVSEETRGRVLQAAESLSYVVSPIASRLASGRTHTVGVIVPYASRWFFGQIVAGAESVLREHSLDLLLYNLGDIPARQRFFGQLPLRRRVDAVLTVAMQFADAELSAMRSLGVPIVAVGHHVPGAGCVRIDDVAAASTAVQHLLGLGHRRIGMISTYNDQSMFLPVAHARRRAYVETLAAAGIPFRDELVMSVPHGLDGGEQAMRRLLTLADPPTAVFAESDELAFGALSALRRTGRHVSVIGFDDHELSALLDLTTVRQRVFEQGVLAAGMLRRATTTSDWAPEELLMPTTLVLRASTWPVAVRTPSAG</sequence>
<evidence type="ECO:0000259" key="4">
    <source>
        <dbReference type="PROSITE" id="PS50932"/>
    </source>
</evidence>
<dbReference type="GO" id="GO:0000976">
    <property type="term" value="F:transcription cis-regulatory region binding"/>
    <property type="evidence" value="ECO:0007669"/>
    <property type="project" value="TreeGrafter"/>
</dbReference>
<keyword evidence="3" id="KW-0804">Transcription</keyword>